<name>A0A1M4X5R1_9LACT</name>
<dbReference type="Gene3D" id="3.30.300.20">
    <property type="match status" value="1"/>
</dbReference>
<gene>
    <name evidence="6" type="primary">khpB</name>
    <name evidence="6" type="synonym">eloR</name>
    <name evidence="10" type="ORF">SAMN02745249_01356</name>
</gene>
<evidence type="ECO:0000256" key="6">
    <source>
        <dbReference type="HAMAP-Rule" id="MF_00867"/>
    </source>
</evidence>
<dbReference type="HAMAP" id="MF_00867">
    <property type="entry name" value="KhpB"/>
    <property type="match status" value="1"/>
</dbReference>
<dbReference type="GO" id="GO:0005737">
    <property type="term" value="C:cytoplasm"/>
    <property type="evidence" value="ECO:0007669"/>
    <property type="project" value="UniProtKB-SubCell"/>
</dbReference>
<keyword evidence="1 6" id="KW-0963">Cytoplasm</keyword>
<dbReference type="InterPro" id="IPR034079">
    <property type="entry name" value="R3H_KhpB"/>
</dbReference>
<dbReference type="InterPro" id="IPR001374">
    <property type="entry name" value="R3H_dom"/>
</dbReference>
<dbReference type="OrthoDB" id="9794483at2"/>
<dbReference type="PANTHER" id="PTHR35800">
    <property type="entry name" value="PROTEIN JAG"/>
    <property type="match status" value="1"/>
</dbReference>
<dbReference type="GO" id="GO:0003723">
    <property type="term" value="F:RNA binding"/>
    <property type="evidence" value="ECO:0007669"/>
    <property type="project" value="UniProtKB-UniRule"/>
</dbReference>
<evidence type="ECO:0000256" key="4">
    <source>
        <dbReference type="ARBA" id="ARBA00023186"/>
    </source>
</evidence>
<dbReference type="PROSITE" id="PS50823">
    <property type="entry name" value="KH_TYPE_2"/>
    <property type="match status" value="1"/>
</dbReference>
<evidence type="ECO:0000259" key="8">
    <source>
        <dbReference type="PROSITE" id="PS50823"/>
    </source>
</evidence>
<dbReference type="CDD" id="cd02414">
    <property type="entry name" value="KH-II_Jag"/>
    <property type="match status" value="1"/>
</dbReference>
<comment type="subcellular location">
    <subcellularLocation>
        <location evidence="6">Cytoplasm</location>
    </subcellularLocation>
</comment>
<dbReference type="InterPro" id="IPR015946">
    <property type="entry name" value="KH_dom-like_a/b"/>
</dbReference>
<evidence type="ECO:0000256" key="2">
    <source>
        <dbReference type="ARBA" id="ARBA00022884"/>
    </source>
</evidence>
<sequence length="306" mass="35305">MKEKYIAQAATQEEAIIKGLNALSITRDEAKITVEEPGKKGFLGIGQKDAVVIVERREKINLVDELFNDEFEIEREQPSTLKEAKKEEKKEKVTQTAKKQEVKNEKEAKAEEAKMSVEELAEGRDPAEVELVEKNQEAAQTESKVDKEEQIQRDDQEAIDNVRQYLKDIIVQMNISDVEVYTSRVKDNVKYDVETENAGLVIGRHGKVLNGLQTLAQNHMHQLAHSKINVRVDVEKYRERRRNTVEALAERTAEKVIKTNRRVKLDPMPAHERKQIHHYLNENPKVKTHSEGREPKRYLVVEPENQ</sequence>
<evidence type="ECO:0000256" key="3">
    <source>
        <dbReference type="ARBA" id="ARBA00022960"/>
    </source>
</evidence>
<comment type="similarity">
    <text evidence="6">Belongs to the KhpB RNA-binding protein family.</text>
</comment>
<keyword evidence="5 6" id="KW-0961">Cell wall biogenesis/degradation</keyword>
<reference evidence="11" key="1">
    <citation type="submission" date="2016-11" db="EMBL/GenBank/DDBJ databases">
        <authorList>
            <person name="Varghese N."/>
            <person name="Submissions S."/>
        </authorList>
    </citation>
    <scope>NUCLEOTIDE SEQUENCE [LARGE SCALE GENOMIC DNA]</scope>
    <source>
        <strain evidence="11">DSM 15692</strain>
    </source>
</reference>
<dbReference type="InterPro" id="IPR038247">
    <property type="entry name" value="Jag_N_dom_sf"/>
</dbReference>
<dbReference type="InterPro" id="IPR032782">
    <property type="entry name" value="KhpB_N"/>
</dbReference>
<evidence type="ECO:0000256" key="1">
    <source>
        <dbReference type="ARBA" id="ARBA00022490"/>
    </source>
</evidence>
<protein>
    <recommendedName>
        <fullName evidence="6">RNA-binding protein KhpB</fullName>
    </recommendedName>
    <alternativeName>
        <fullName evidence="6">RNA-binding protein EloR</fullName>
    </alternativeName>
</protein>
<comment type="domain">
    <text evidence="6">Has an N-terminal Jag-N domain and 2 RNA-binding domains (KH and R3H).</text>
</comment>
<dbReference type="AlphaFoldDB" id="A0A1M4X5R1"/>
<feature type="region of interest" description="Disordered" evidence="7">
    <location>
        <begin position="283"/>
        <end position="306"/>
    </location>
</feature>
<dbReference type="GO" id="GO:0009252">
    <property type="term" value="P:peptidoglycan biosynthetic process"/>
    <property type="evidence" value="ECO:0007669"/>
    <property type="project" value="UniProtKB-UniRule"/>
</dbReference>
<dbReference type="InterPro" id="IPR004044">
    <property type="entry name" value="KH_dom_type_2"/>
</dbReference>
<feature type="region of interest" description="Disordered" evidence="7">
    <location>
        <begin position="78"/>
        <end position="128"/>
    </location>
</feature>
<comment type="caution">
    <text evidence="6">Lacks conserved residue(s) required for the propagation of feature annotation.</text>
</comment>
<keyword evidence="11" id="KW-1185">Reference proteome</keyword>
<dbReference type="NCBIfam" id="NF041568">
    <property type="entry name" value="Jag_EloR"/>
    <property type="match status" value="1"/>
</dbReference>
<comment type="subunit">
    <text evidence="6">Forms a complex with KhpA.</text>
</comment>
<organism evidence="10 11">
    <name type="scientific">Atopostipes suicloacalis DSM 15692</name>
    <dbReference type="NCBI Taxonomy" id="1121025"/>
    <lineage>
        <taxon>Bacteria</taxon>
        <taxon>Bacillati</taxon>
        <taxon>Bacillota</taxon>
        <taxon>Bacilli</taxon>
        <taxon>Lactobacillales</taxon>
        <taxon>Carnobacteriaceae</taxon>
        <taxon>Atopostipes</taxon>
    </lineage>
</organism>
<feature type="domain" description="R3H" evidence="9">
    <location>
        <begin position="239"/>
        <end position="305"/>
    </location>
</feature>
<dbReference type="Pfam" id="PF13083">
    <property type="entry name" value="KH_KhpA-B"/>
    <property type="match status" value="1"/>
</dbReference>
<dbReference type="CDD" id="cd02644">
    <property type="entry name" value="R3H_jag"/>
    <property type="match status" value="1"/>
</dbReference>
<dbReference type="PANTHER" id="PTHR35800:SF1">
    <property type="entry name" value="RNA-BINDING PROTEIN KHPB"/>
    <property type="match status" value="1"/>
</dbReference>
<keyword evidence="2 6" id="KW-0694">RNA-binding</keyword>
<dbReference type="InterPro" id="IPR038008">
    <property type="entry name" value="Jag_KH"/>
</dbReference>
<evidence type="ECO:0000256" key="7">
    <source>
        <dbReference type="SAM" id="MobiDB-lite"/>
    </source>
</evidence>
<dbReference type="SMART" id="SM01245">
    <property type="entry name" value="Jag_N"/>
    <property type="match status" value="1"/>
</dbReference>
<dbReference type="GO" id="GO:0008360">
    <property type="term" value="P:regulation of cell shape"/>
    <property type="evidence" value="ECO:0007669"/>
    <property type="project" value="UniProtKB-KW"/>
</dbReference>
<keyword evidence="4 6" id="KW-0143">Chaperone</keyword>
<dbReference type="Pfam" id="PF01424">
    <property type="entry name" value="R3H"/>
    <property type="match status" value="1"/>
</dbReference>
<dbReference type="SUPFAM" id="SSF82708">
    <property type="entry name" value="R3H domain"/>
    <property type="match status" value="1"/>
</dbReference>
<accession>A0A1M4X5R1</accession>
<dbReference type="RefSeq" id="WP_073298096.1">
    <property type="nucleotide sequence ID" value="NZ_FQUF01000019.1"/>
</dbReference>
<dbReference type="SMART" id="SM00393">
    <property type="entry name" value="R3H"/>
    <property type="match status" value="1"/>
</dbReference>
<dbReference type="GO" id="GO:0071555">
    <property type="term" value="P:cell wall organization"/>
    <property type="evidence" value="ECO:0007669"/>
    <property type="project" value="UniProtKB-KW"/>
</dbReference>
<dbReference type="Pfam" id="PF14804">
    <property type="entry name" value="Jag_N"/>
    <property type="match status" value="1"/>
</dbReference>
<evidence type="ECO:0000259" key="9">
    <source>
        <dbReference type="PROSITE" id="PS51061"/>
    </source>
</evidence>
<comment type="function">
    <text evidence="6">A probable RNA chaperone. Forms a complex with KhpA which binds to cellular RNA and controls its expression. Plays a role in peptidoglycan (PG) homeostasis and cell length regulation.</text>
</comment>
<dbReference type="Gene3D" id="3.30.30.80">
    <property type="entry name" value="probable RNA-binding protein from clostridium symbiosum atcc 14940"/>
    <property type="match status" value="1"/>
</dbReference>
<keyword evidence="3 6" id="KW-0133">Cell shape</keyword>
<dbReference type="STRING" id="1121025.SAMN02745249_01356"/>
<dbReference type="EMBL" id="FQUF01000019">
    <property type="protein sequence ID" value="SHE88820.1"/>
    <property type="molecule type" value="Genomic_DNA"/>
</dbReference>
<evidence type="ECO:0000256" key="5">
    <source>
        <dbReference type="ARBA" id="ARBA00023316"/>
    </source>
</evidence>
<dbReference type="Proteomes" id="UP000184128">
    <property type="component" value="Unassembled WGS sequence"/>
</dbReference>
<dbReference type="InterPro" id="IPR036867">
    <property type="entry name" value="R3H_dom_sf"/>
</dbReference>
<feature type="compositionally biased region" description="Basic and acidic residues" evidence="7">
    <location>
        <begin position="284"/>
        <end position="299"/>
    </location>
</feature>
<evidence type="ECO:0000313" key="11">
    <source>
        <dbReference type="Proteomes" id="UP000184128"/>
    </source>
</evidence>
<feature type="domain" description="KH type-2" evidence="8">
    <location>
        <begin position="162"/>
        <end position="238"/>
    </location>
</feature>
<dbReference type="Gene3D" id="3.30.1370.50">
    <property type="entry name" value="R3H-like domain"/>
    <property type="match status" value="1"/>
</dbReference>
<proteinExistence type="inferred from homology"/>
<evidence type="ECO:0000313" key="10">
    <source>
        <dbReference type="EMBL" id="SHE88820.1"/>
    </source>
</evidence>
<dbReference type="InterPro" id="IPR039247">
    <property type="entry name" value="KhpB"/>
</dbReference>
<dbReference type="PROSITE" id="PS51061">
    <property type="entry name" value="R3H"/>
    <property type="match status" value="1"/>
</dbReference>